<feature type="domain" description="Major facilitator superfamily (MFS) profile" evidence="6">
    <location>
        <begin position="10"/>
        <end position="390"/>
    </location>
</feature>
<feature type="transmembrane region" description="Helical" evidence="5">
    <location>
        <begin position="312"/>
        <end position="330"/>
    </location>
</feature>
<accession>A0ABP7EJX3</accession>
<evidence type="ECO:0000259" key="6">
    <source>
        <dbReference type="PROSITE" id="PS50850"/>
    </source>
</evidence>
<protein>
    <submittedName>
        <fullName evidence="7">YbfB/YjiJ family MFS transporter</fullName>
    </submittedName>
</protein>
<evidence type="ECO:0000256" key="5">
    <source>
        <dbReference type="SAM" id="Phobius"/>
    </source>
</evidence>
<dbReference type="Pfam" id="PF07690">
    <property type="entry name" value="MFS_1"/>
    <property type="match status" value="1"/>
</dbReference>
<dbReference type="RefSeq" id="WP_344814636.1">
    <property type="nucleotide sequence ID" value="NZ_BAAAYX010000030.1"/>
</dbReference>
<evidence type="ECO:0000256" key="1">
    <source>
        <dbReference type="ARBA" id="ARBA00004651"/>
    </source>
</evidence>
<dbReference type="InterPro" id="IPR036259">
    <property type="entry name" value="MFS_trans_sf"/>
</dbReference>
<evidence type="ECO:0000313" key="8">
    <source>
        <dbReference type="Proteomes" id="UP001500051"/>
    </source>
</evidence>
<organism evidence="7 8">
    <name type="scientific">Microlunatus aurantiacus</name>
    <dbReference type="NCBI Taxonomy" id="446786"/>
    <lineage>
        <taxon>Bacteria</taxon>
        <taxon>Bacillati</taxon>
        <taxon>Actinomycetota</taxon>
        <taxon>Actinomycetes</taxon>
        <taxon>Propionibacteriales</taxon>
        <taxon>Propionibacteriaceae</taxon>
        <taxon>Microlunatus</taxon>
    </lineage>
</organism>
<gene>
    <name evidence="7" type="ORF">GCM10022204_44220</name>
</gene>
<feature type="transmembrane region" description="Helical" evidence="5">
    <location>
        <begin position="364"/>
        <end position="383"/>
    </location>
</feature>
<feature type="transmembrane region" description="Helical" evidence="5">
    <location>
        <begin position="214"/>
        <end position="235"/>
    </location>
</feature>
<sequence length="401" mass="39800">MTSSRGLWSGLVLAGVGLIATCYGLARFAYGLFAPRIADEFRLTAATTGLIGSGGYVGYCLAIGLSTVATARWGPRRVAVAAGVVATVGISVVAAAPTALVLAAGVLIAGSSTGIVSPPLAEAVARWVTEDSRDTAQTVVNAGTGIGVLVSGPVALVLLDQWRLAWVMFAAVAAAMTIVIARAVPGGGPSAERVAGERPVDHGRSVDHGRPAGLVRLLAASAALGLASIAVWTFSQQHVETENPVRWAAPVIWTIIGAAGVVGAFSGPLVARVGVRTSWSGLMILLAVGIAGLGAGAGIVAVAVLAGAVFGASYIALSGVVLVWATRLYPTRASLGVGLAFFMIAAGQAAGAPLVGLLADRTGIAFTFSVCAVLALAGSLLSLGASVGARPSAGSGHPDGR</sequence>
<evidence type="ECO:0000256" key="2">
    <source>
        <dbReference type="ARBA" id="ARBA00022692"/>
    </source>
</evidence>
<feature type="transmembrane region" description="Helical" evidence="5">
    <location>
        <begin position="337"/>
        <end position="358"/>
    </location>
</feature>
<dbReference type="SUPFAM" id="SSF103473">
    <property type="entry name" value="MFS general substrate transporter"/>
    <property type="match status" value="1"/>
</dbReference>
<comment type="caution">
    <text evidence="7">The sequence shown here is derived from an EMBL/GenBank/DDBJ whole genome shotgun (WGS) entry which is preliminary data.</text>
</comment>
<evidence type="ECO:0000256" key="4">
    <source>
        <dbReference type="ARBA" id="ARBA00023136"/>
    </source>
</evidence>
<dbReference type="PANTHER" id="PTHR11360">
    <property type="entry name" value="MONOCARBOXYLATE TRANSPORTER"/>
    <property type="match status" value="1"/>
</dbReference>
<evidence type="ECO:0000256" key="3">
    <source>
        <dbReference type="ARBA" id="ARBA00022989"/>
    </source>
</evidence>
<dbReference type="Proteomes" id="UP001500051">
    <property type="component" value="Unassembled WGS sequence"/>
</dbReference>
<dbReference type="EMBL" id="BAAAYX010000030">
    <property type="protein sequence ID" value="GAA3719216.1"/>
    <property type="molecule type" value="Genomic_DNA"/>
</dbReference>
<feature type="transmembrane region" description="Helical" evidence="5">
    <location>
        <begin position="50"/>
        <end position="71"/>
    </location>
</feature>
<name>A0ABP7EJX3_9ACTN</name>
<keyword evidence="8" id="KW-1185">Reference proteome</keyword>
<feature type="transmembrane region" description="Helical" evidence="5">
    <location>
        <begin position="282"/>
        <end position="306"/>
    </location>
</feature>
<feature type="transmembrane region" description="Helical" evidence="5">
    <location>
        <begin position="247"/>
        <end position="270"/>
    </location>
</feature>
<keyword evidence="2 5" id="KW-0812">Transmembrane</keyword>
<dbReference type="InterPro" id="IPR020846">
    <property type="entry name" value="MFS_dom"/>
</dbReference>
<feature type="transmembrane region" description="Helical" evidence="5">
    <location>
        <begin position="164"/>
        <end position="184"/>
    </location>
</feature>
<keyword evidence="4 5" id="KW-0472">Membrane</keyword>
<evidence type="ECO:0000313" key="7">
    <source>
        <dbReference type="EMBL" id="GAA3719216.1"/>
    </source>
</evidence>
<dbReference type="PROSITE" id="PS50850">
    <property type="entry name" value="MFS"/>
    <property type="match status" value="1"/>
</dbReference>
<dbReference type="Gene3D" id="1.20.1250.20">
    <property type="entry name" value="MFS general substrate transporter like domains"/>
    <property type="match status" value="2"/>
</dbReference>
<dbReference type="InterPro" id="IPR011701">
    <property type="entry name" value="MFS"/>
</dbReference>
<reference evidence="8" key="1">
    <citation type="journal article" date="2019" name="Int. J. Syst. Evol. Microbiol.">
        <title>The Global Catalogue of Microorganisms (GCM) 10K type strain sequencing project: providing services to taxonomists for standard genome sequencing and annotation.</title>
        <authorList>
            <consortium name="The Broad Institute Genomics Platform"/>
            <consortium name="The Broad Institute Genome Sequencing Center for Infectious Disease"/>
            <person name="Wu L."/>
            <person name="Ma J."/>
        </authorList>
    </citation>
    <scope>NUCLEOTIDE SEQUENCE [LARGE SCALE GENOMIC DNA]</scope>
    <source>
        <strain evidence="8">JCM 16548</strain>
    </source>
</reference>
<feature type="transmembrane region" description="Helical" evidence="5">
    <location>
        <begin position="78"/>
        <end position="109"/>
    </location>
</feature>
<feature type="transmembrane region" description="Helical" evidence="5">
    <location>
        <begin position="7"/>
        <end position="30"/>
    </location>
</feature>
<dbReference type="PANTHER" id="PTHR11360:SF284">
    <property type="entry name" value="EG:103B4.3 PROTEIN-RELATED"/>
    <property type="match status" value="1"/>
</dbReference>
<comment type="subcellular location">
    <subcellularLocation>
        <location evidence="1">Cell membrane</location>
        <topology evidence="1">Multi-pass membrane protein</topology>
    </subcellularLocation>
</comment>
<proteinExistence type="predicted"/>
<keyword evidence="3 5" id="KW-1133">Transmembrane helix</keyword>
<dbReference type="InterPro" id="IPR050327">
    <property type="entry name" value="Proton-linked_MCT"/>
</dbReference>